<organism evidence="6 7">
    <name type="scientific">Sphingorhabdus arenilitoris</name>
    <dbReference type="NCBI Taxonomy" id="1490041"/>
    <lineage>
        <taxon>Bacteria</taxon>
        <taxon>Pseudomonadati</taxon>
        <taxon>Pseudomonadota</taxon>
        <taxon>Alphaproteobacteria</taxon>
        <taxon>Sphingomonadales</taxon>
        <taxon>Sphingomonadaceae</taxon>
        <taxon>Sphingorhabdus</taxon>
    </lineage>
</organism>
<evidence type="ECO:0000313" key="7">
    <source>
        <dbReference type="Proteomes" id="UP001595887"/>
    </source>
</evidence>
<dbReference type="PANTHER" id="PTHR30290:SF10">
    <property type="entry name" value="PERIPLASMIC OLIGOPEPTIDE-BINDING PROTEIN-RELATED"/>
    <property type="match status" value="1"/>
</dbReference>
<evidence type="ECO:0000313" key="6">
    <source>
        <dbReference type="EMBL" id="MFC4292837.1"/>
    </source>
</evidence>
<dbReference type="CDD" id="cd08504">
    <property type="entry name" value="PBP2_OppA"/>
    <property type="match status" value="1"/>
</dbReference>
<evidence type="ECO:0000256" key="1">
    <source>
        <dbReference type="ARBA" id="ARBA00004418"/>
    </source>
</evidence>
<keyword evidence="7" id="KW-1185">Reference proteome</keyword>
<dbReference type="RefSeq" id="WP_381423851.1">
    <property type="nucleotide sequence ID" value="NZ_JBHSDH010000013.1"/>
</dbReference>
<dbReference type="Pfam" id="PF00496">
    <property type="entry name" value="SBP_bac_5"/>
    <property type="match status" value="1"/>
</dbReference>
<dbReference type="InterPro" id="IPR039424">
    <property type="entry name" value="SBP_5"/>
</dbReference>
<dbReference type="Proteomes" id="UP001595887">
    <property type="component" value="Unassembled WGS sequence"/>
</dbReference>
<proteinExistence type="inferred from homology"/>
<sequence>MRFLLLTFLLILTGCSNDGPKGSGLPADTLVRLTESEARGLDPQMVSDLSSIRIASDQFEGLTRYMATGQVEPALAQGWTVSADGLEWTFQLKPDLRFSDGTPVEAEIFTKALARINDPATGSPHAALFAIIKTVESPDRRRVIIRLNSPFPQLPALLAHPAMAALPFHLIGPMGEKWTSMRPLVTSGAYRMTDWKLNQRMEMEANPHWTGGQPKTPKLIWKSMDNPLSSMRLMLSGGAHISTAYPANRQAWLTKHYSQMVHGSDYLATYYFAFNTRRPPFNNANVRRALAMATDRRWMTDKMIAAGNAPAWGLLPPGLSGDTAFRPVWANWTKERRLAQARRLLASAGYGAANPLRFEIRFNSSPEHRRAAAAMATMWRPLGVEASLLNSEASLHFDSLKRGDFELARSGWVADLPAPENFLLVHRSDTGPQNYSGYASARFDTALDKALAEADPNRRASKMRAAEEILIGDMPILPLYFYVSTALVHPKISGWHDNIANVHPSYNLAIAK</sequence>
<feature type="domain" description="Solute-binding protein family 5" evidence="5">
    <location>
        <begin position="70"/>
        <end position="431"/>
    </location>
</feature>
<dbReference type="InterPro" id="IPR030678">
    <property type="entry name" value="Peptide/Ni-bd"/>
</dbReference>
<dbReference type="Gene3D" id="3.10.105.10">
    <property type="entry name" value="Dipeptide-binding Protein, Domain 3"/>
    <property type="match status" value="1"/>
</dbReference>
<dbReference type="PIRSF" id="PIRSF002741">
    <property type="entry name" value="MppA"/>
    <property type="match status" value="1"/>
</dbReference>
<dbReference type="SUPFAM" id="SSF53850">
    <property type="entry name" value="Periplasmic binding protein-like II"/>
    <property type="match status" value="1"/>
</dbReference>
<dbReference type="PROSITE" id="PS51257">
    <property type="entry name" value="PROKAR_LIPOPROTEIN"/>
    <property type="match status" value="1"/>
</dbReference>
<evidence type="ECO:0000256" key="4">
    <source>
        <dbReference type="ARBA" id="ARBA00022729"/>
    </source>
</evidence>
<comment type="caution">
    <text evidence="6">The sequence shown here is derived from an EMBL/GenBank/DDBJ whole genome shotgun (WGS) entry which is preliminary data.</text>
</comment>
<keyword evidence="3" id="KW-0813">Transport</keyword>
<evidence type="ECO:0000259" key="5">
    <source>
        <dbReference type="Pfam" id="PF00496"/>
    </source>
</evidence>
<comment type="subcellular location">
    <subcellularLocation>
        <location evidence="1">Periplasm</location>
    </subcellularLocation>
</comment>
<accession>A0ABV8RIV9</accession>
<keyword evidence="4" id="KW-0732">Signal</keyword>
<name>A0ABV8RIV9_9SPHN</name>
<dbReference type="Gene3D" id="3.40.190.10">
    <property type="entry name" value="Periplasmic binding protein-like II"/>
    <property type="match status" value="1"/>
</dbReference>
<dbReference type="Gene3D" id="3.90.76.10">
    <property type="entry name" value="Dipeptide-binding Protein, Domain 1"/>
    <property type="match status" value="1"/>
</dbReference>
<dbReference type="InterPro" id="IPR000914">
    <property type="entry name" value="SBP_5_dom"/>
</dbReference>
<gene>
    <name evidence="6" type="ORF">ACFOWX_10475</name>
</gene>
<comment type="similarity">
    <text evidence="2">Belongs to the bacterial solute-binding protein 5 family.</text>
</comment>
<evidence type="ECO:0000256" key="2">
    <source>
        <dbReference type="ARBA" id="ARBA00005695"/>
    </source>
</evidence>
<dbReference type="PANTHER" id="PTHR30290">
    <property type="entry name" value="PERIPLASMIC BINDING COMPONENT OF ABC TRANSPORTER"/>
    <property type="match status" value="1"/>
</dbReference>
<dbReference type="EMBL" id="JBHSDH010000013">
    <property type="protein sequence ID" value="MFC4292837.1"/>
    <property type="molecule type" value="Genomic_DNA"/>
</dbReference>
<evidence type="ECO:0000256" key="3">
    <source>
        <dbReference type="ARBA" id="ARBA00022448"/>
    </source>
</evidence>
<reference evidence="7" key="1">
    <citation type="journal article" date="2019" name="Int. J. Syst. Evol. Microbiol.">
        <title>The Global Catalogue of Microorganisms (GCM) 10K type strain sequencing project: providing services to taxonomists for standard genome sequencing and annotation.</title>
        <authorList>
            <consortium name="The Broad Institute Genomics Platform"/>
            <consortium name="The Broad Institute Genome Sequencing Center for Infectious Disease"/>
            <person name="Wu L."/>
            <person name="Ma J."/>
        </authorList>
    </citation>
    <scope>NUCLEOTIDE SEQUENCE [LARGE SCALE GENOMIC DNA]</scope>
    <source>
        <strain evidence="7">CECT 8531</strain>
    </source>
</reference>
<protein>
    <submittedName>
        <fullName evidence="6">ABC transporter substrate-binding protein</fullName>
    </submittedName>
</protein>